<evidence type="ECO:0000313" key="2">
    <source>
        <dbReference type="Proteomes" id="UP000193642"/>
    </source>
</evidence>
<dbReference type="SUPFAM" id="SSF48403">
    <property type="entry name" value="Ankyrin repeat"/>
    <property type="match status" value="1"/>
</dbReference>
<sequence>MANLPQELLLSIIEYLPVNIHLSSALVEMNQHFGLHPYALTIGFIKNHIAMYPLPDHRQSTGLPPIYQYQVVIIKLEDSMTSSERRLDLCCNLRLTHQPLILVLLIIEDERLNNNFLFLITTIVWAASNNYPPLMEFFLNLTGLGSDALLLAIKELNWDAVHVLLDVMHTLDLSVVGLECLERVVLAGKADLARLLLSDHRINVISSQCLVQSLSNTQVLKVFLDDGRFQSRFESLLMSALDGQHYNSFIMILKYSADFRLHKYSLVQAMAVPILFKQLVEVDWIPLQELFLMALENIKLIREIEQSDRRTQQFSIDFILGSYYWDKGLTLQPRLSKAFTETPHLVAELLLTFIDAAKLEEPSTRIKRSILNENIVSIWRSLFSTSTYGMEIFIEKLMKLCRDASITMALTSLLLTLPIVENCHLNLALAQAARYNRVDSFKRLFSDSRVDPSANENECVKCLASESFTTIGPILLSDNRVNPVANYQLCTFMILEQQTRGDTRLFEEN</sequence>
<dbReference type="Proteomes" id="UP000193642">
    <property type="component" value="Unassembled WGS sequence"/>
</dbReference>
<protein>
    <submittedName>
        <fullName evidence="1">Uncharacterized protein</fullName>
    </submittedName>
</protein>
<keyword evidence="2" id="KW-1185">Reference proteome</keyword>
<dbReference type="AlphaFoldDB" id="A0A1Y2BD53"/>
<reference evidence="1 2" key="1">
    <citation type="submission" date="2016-07" db="EMBL/GenBank/DDBJ databases">
        <title>Pervasive Adenine N6-methylation of Active Genes in Fungi.</title>
        <authorList>
            <consortium name="DOE Joint Genome Institute"/>
            <person name="Mondo S.J."/>
            <person name="Dannebaum R.O."/>
            <person name="Kuo R.C."/>
            <person name="Labutti K."/>
            <person name="Haridas S."/>
            <person name="Kuo A."/>
            <person name="Salamov A."/>
            <person name="Ahrendt S.R."/>
            <person name="Lipzen A."/>
            <person name="Sullivan W."/>
            <person name="Andreopoulos W.B."/>
            <person name="Clum A."/>
            <person name="Lindquist E."/>
            <person name="Daum C."/>
            <person name="Ramamoorthy G.K."/>
            <person name="Gryganskyi A."/>
            <person name="Culley D."/>
            <person name="Magnuson J.K."/>
            <person name="James T.Y."/>
            <person name="O'Malley M.A."/>
            <person name="Stajich J.E."/>
            <person name="Spatafora J.W."/>
            <person name="Visel A."/>
            <person name="Grigoriev I.V."/>
        </authorList>
    </citation>
    <scope>NUCLEOTIDE SEQUENCE [LARGE SCALE GENOMIC DNA]</scope>
    <source>
        <strain evidence="1 2">JEL800</strain>
    </source>
</reference>
<name>A0A1Y2BD53_9FUNG</name>
<gene>
    <name evidence="1" type="ORF">BCR33DRAFT_744047</name>
</gene>
<dbReference type="EMBL" id="MCGO01000070">
    <property type="protein sequence ID" value="ORY32768.1"/>
    <property type="molecule type" value="Genomic_DNA"/>
</dbReference>
<comment type="caution">
    <text evidence="1">The sequence shown here is derived from an EMBL/GenBank/DDBJ whole genome shotgun (WGS) entry which is preliminary data.</text>
</comment>
<dbReference type="InterPro" id="IPR036770">
    <property type="entry name" value="Ankyrin_rpt-contain_sf"/>
</dbReference>
<organism evidence="1 2">
    <name type="scientific">Rhizoclosmatium globosum</name>
    <dbReference type="NCBI Taxonomy" id="329046"/>
    <lineage>
        <taxon>Eukaryota</taxon>
        <taxon>Fungi</taxon>
        <taxon>Fungi incertae sedis</taxon>
        <taxon>Chytridiomycota</taxon>
        <taxon>Chytridiomycota incertae sedis</taxon>
        <taxon>Chytridiomycetes</taxon>
        <taxon>Chytridiales</taxon>
        <taxon>Chytriomycetaceae</taxon>
        <taxon>Rhizoclosmatium</taxon>
    </lineage>
</organism>
<proteinExistence type="predicted"/>
<evidence type="ECO:0000313" key="1">
    <source>
        <dbReference type="EMBL" id="ORY32768.1"/>
    </source>
</evidence>
<accession>A0A1Y2BD53</accession>